<evidence type="ECO:0000256" key="1">
    <source>
        <dbReference type="SAM" id="Phobius"/>
    </source>
</evidence>
<evidence type="ECO:0000313" key="3">
    <source>
        <dbReference type="Proteomes" id="UP000235034"/>
    </source>
</evidence>
<dbReference type="AlphaFoldDB" id="A0A2N5J650"/>
<dbReference type="Proteomes" id="UP000235034">
    <property type="component" value="Unassembled WGS sequence"/>
</dbReference>
<keyword evidence="1" id="KW-0472">Membrane</keyword>
<feature type="transmembrane region" description="Helical" evidence="1">
    <location>
        <begin position="582"/>
        <end position="604"/>
    </location>
</feature>
<keyword evidence="1" id="KW-0812">Transmembrane</keyword>
<organism evidence="2 3">
    <name type="scientific">Bifidobacterium parmae</name>
    <dbReference type="NCBI Taxonomy" id="361854"/>
    <lineage>
        <taxon>Bacteria</taxon>
        <taxon>Bacillati</taxon>
        <taxon>Actinomycetota</taxon>
        <taxon>Actinomycetes</taxon>
        <taxon>Bifidobacteriales</taxon>
        <taxon>Bifidobacteriaceae</taxon>
        <taxon>Bifidobacterium</taxon>
    </lineage>
</organism>
<evidence type="ECO:0000313" key="2">
    <source>
        <dbReference type="EMBL" id="PLS29682.1"/>
    </source>
</evidence>
<feature type="transmembrane region" description="Helical" evidence="1">
    <location>
        <begin position="529"/>
        <end position="547"/>
    </location>
</feature>
<proteinExistence type="predicted"/>
<keyword evidence="1" id="KW-1133">Transmembrane helix</keyword>
<dbReference type="OrthoDB" id="9765647at2"/>
<dbReference type="GO" id="GO:0052689">
    <property type="term" value="F:carboxylic ester hydrolase activity"/>
    <property type="evidence" value="ECO:0007669"/>
    <property type="project" value="TreeGrafter"/>
</dbReference>
<reference evidence="2 3" key="1">
    <citation type="submission" date="2017-07" db="EMBL/GenBank/DDBJ databases">
        <title>Bifidobacterium novel species.</title>
        <authorList>
            <person name="Lugli G.A."/>
            <person name="Milani C."/>
            <person name="Duranti S."/>
            <person name="Mangifesta M."/>
        </authorList>
    </citation>
    <scope>NUCLEOTIDE SEQUENCE [LARGE SCALE GENOMIC DNA]</scope>
    <source>
        <strain evidence="2 3">77</strain>
    </source>
</reference>
<dbReference type="InterPro" id="IPR029058">
    <property type="entry name" value="AB_hydrolase_fold"/>
</dbReference>
<dbReference type="EMBL" id="NMWT01000001">
    <property type="protein sequence ID" value="PLS29682.1"/>
    <property type="molecule type" value="Genomic_DNA"/>
</dbReference>
<protein>
    <submittedName>
        <fullName evidence="2">Peptidase S9</fullName>
    </submittedName>
</protein>
<comment type="caution">
    <text evidence="2">The sequence shown here is derived from an EMBL/GenBank/DDBJ whole genome shotgun (WGS) entry which is preliminary data.</text>
</comment>
<accession>A0A2N5J650</accession>
<dbReference type="PANTHER" id="PTHR43265">
    <property type="entry name" value="ESTERASE ESTD"/>
    <property type="match status" value="1"/>
</dbReference>
<dbReference type="Gene3D" id="3.40.50.1820">
    <property type="entry name" value="alpha/beta hydrolase"/>
    <property type="match status" value="1"/>
</dbReference>
<name>A0A2N5J650_9BIFI</name>
<dbReference type="PANTHER" id="PTHR43265:SF1">
    <property type="entry name" value="ESTERASE ESTD"/>
    <property type="match status" value="1"/>
</dbReference>
<dbReference type="InterPro" id="IPR053145">
    <property type="entry name" value="AB_hydrolase_Est10"/>
</dbReference>
<gene>
    <name evidence="2" type="ORF">Uis4E_0023</name>
</gene>
<feature type="transmembrane region" description="Helical" evidence="1">
    <location>
        <begin position="401"/>
        <end position="425"/>
    </location>
</feature>
<sequence>MDAWRTVGRIAGTAVVLLAVLAALGTLMMPQWRPEPYTDHITVASADTSIIANPAAVPAGAATSDNAAVAANPSAPVASDPSPSSLLADHQGTYRTRTRELTIHLDDGGSVPAILREPVDAPGRRPACLFIHGSGTGTADDFGDIANAMASAGIVTLVPAKRTDDYTPLHRDYPRFARDYTTALDLLELIPGVDATKTGLYAESEGTWISMLMTSQRRDIAYSILASAPVYKGRDQMAMAVSAYARQAGAPQPVVKDVAKLLSLDFAPFDLRYADFDADTVRGSLTMPVFVGYGTYDTAMPIEQGARTIIRDAARHGNRNVTVRYYAANHQMRAGQGLLTAGLPLADGYTRDLADWVNGVASGAASGTRADGWTTPQVAGATPHQQYAAPRDTSSGIIGSLGALVAITGLSLICFAAVIIMAIGFGCAELARRRRLAALRAQGAASVGGLRERFPAIGRRGTDGARSWPGTSRAYVRNVGYSRALRRILGWGIAATTLTLAALAAYLSYVGVSAVFVRHDPTLLSMGFIALRVGGVACAVMCAWLIVRLRDAWRIRRAYLAHGLYPMAGLHSTWLVGRWHWLAAFLALAGMLLALVVMAFWGLFTP</sequence>
<dbReference type="SUPFAM" id="SSF53474">
    <property type="entry name" value="alpha/beta-Hydrolases"/>
    <property type="match status" value="1"/>
</dbReference>
<keyword evidence="3" id="KW-1185">Reference proteome</keyword>
<feature type="transmembrane region" description="Helical" evidence="1">
    <location>
        <begin position="488"/>
        <end position="509"/>
    </location>
</feature>